<reference evidence="7 8" key="1">
    <citation type="submission" date="2013-04" db="EMBL/GenBank/DDBJ databases">
        <title>The Genome Sequence of Parabacteroides goldsteinii DSM 19448.</title>
        <authorList>
            <consortium name="The Broad Institute Genomics Platform"/>
            <person name="Earl A."/>
            <person name="Ward D."/>
            <person name="Feldgarden M."/>
            <person name="Gevers D."/>
            <person name="Martens E."/>
            <person name="Sakamoto M."/>
            <person name="Benno Y."/>
            <person name="Song Y."/>
            <person name="Liu C."/>
            <person name="Lee J."/>
            <person name="Bolanos M."/>
            <person name="Vaisanen M.L."/>
            <person name="Finegold S.M."/>
            <person name="Walker B."/>
            <person name="Young S."/>
            <person name="Zeng Q."/>
            <person name="Gargeya S."/>
            <person name="Fitzgerald M."/>
            <person name="Haas B."/>
            <person name="Abouelleil A."/>
            <person name="Allen A.W."/>
            <person name="Alvarado L."/>
            <person name="Arachchi H.M."/>
            <person name="Berlin A.M."/>
            <person name="Chapman S.B."/>
            <person name="Gainer-Dewar J."/>
            <person name="Goldberg J."/>
            <person name="Griggs A."/>
            <person name="Gujja S."/>
            <person name="Hansen M."/>
            <person name="Howarth C."/>
            <person name="Imamovic A."/>
            <person name="Ireland A."/>
            <person name="Larimer J."/>
            <person name="McCowan C."/>
            <person name="Murphy C."/>
            <person name="Pearson M."/>
            <person name="Poon T.W."/>
            <person name="Priest M."/>
            <person name="Roberts A."/>
            <person name="Saif S."/>
            <person name="Shea T."/>
            <person name="Sisk P."/>
            <person name="Sykes S."/>
            <person name="Wortman J."/>
            <person name="Nusbaum C."/>
            <person name="Birren B."/>
        </authorList>
    </citation>
    <scope>NUCLEOTIDE SEQUENCE [LARGE SCALE GENOMIC DNA]</scope>
    <source>
        <strain evidence="7 8">DSM 19448</strain>
    </source>
</reference>
<proteinExistence type="predicted"/>
<dbReference type="STRING" id="927665.HMPREF1535_02028"/>
<feature type="transmembrane region" description="Helical" evidence="6">
    <location>
        <begin position="12"/>
        <end position="31"/>
    </location>
</feature>
<feature type="transmembrane region" description="Helical" evidence="6">
    <location>
        <begin position="348"/>
        <end position="368"/>
    </location>
</feature>
<evidence type="ECO:0000256" key="6">
    <source>
        <dbReference type="SAM" id="Phobius"/>
    </source>
</evidence>
<evidence type="ECO:0000256" key="2">
    <source>
        <dbReference type="ARBA" id="ARBA00022475"/>
    </source>
</evidence>
<feature type="transmembrane region" description="Helical" evidence="6">
    <location>
        <begin position="103"/>
        <end position="123"/>
    </location>
</feature>
<dbReference type="PATRIC" id="fig|927665.4.peg.2080"/>
<sequence>MLKKILGTIGTRYLIAFLNLMLIFINAKALGVEGVGLVGIILASINIAVVFNGVLSGNTIVYFMNRYSIHTILFPAYAWPLIGSGLACASMLLFGLFPKEYLTDIYVLSLISSFITTNARFLLGKDRITGFNLTYMLQGGLLFFILLYFYYIAGKQEVSSYIYGLYITYGIAFIGSLILLFPFLTKRENKPTNKPFIAILKEMFTYGLWGSADNIAEVLTTRLNYFLIQRFAGLGSVGLLDAGTKISESVWHISRSVSFIEYSSVAQTTNAGEQKRTTLKLFKLTFCAITSTTICILFIPEWVYTNYLFSPEFIGMRKIIFGLSIGIIALGCNSILSHYFIGSGKIRYSAVSSCVGLTTLFIAGHILIPVYGVVGSAISTSIAFCAMLIFSVTVFCRQNQTRLSEFIPDKEDFRELIKRIREKLETK</sequence>
<feature type="transmembrane region" description="Helical" evidence="6">
    <location>
        <begin position="319"/>
        <end position="341"/>
    </location>
</feature>
<protein>
    <submittedName>
        <fullName evidence="7">Uncharacterized protein</fullName>
    </submittedName>
</protein>
<evidence type="ECO:0000313" key="7">
    <source>
        <dbReference type="EMBL" id="KKB56055.1"/>
    </source>
</evidence>
<evidence type="ECO:0000256" key="4">
    <source>
        <dbReference type="ARBA" id="ARBA00022989"/>
    </source>
</evidence>
<feature type="transmembrane region" description="Helical" evidence="6">
    <location>
        <begin position="37"/>
        <end position="64"/>
    </location>
</feature>
<keyword evidence="3 6" id="KW-0812">Transmembrane</keyword>
<dbReference type="Proteomes" id="UP000033047">
    <property type="component" value="Unassembled WGS sequence"/>
</dbReference>
<evidence type="ECO:0000256" key="5">
    <source>
        <dbReference type="ARBA" id="ARBA00023136"/>
    </source>
</evidence>
<comment type="caution">
    <text evidence="7">The sequence shown here is derived from an EMBL/GenBank/DDBJ whole genome shotgun (WGS) entry which is preliminary data.</text>
</comment>
<name>A0A0F5JEX2_9BACT</name>
<keyword evidence="5 6" id="KW-0472">Membrane</keyword>
<feature type="transmembrane region" description="Helical" evidence="6">
    <location>
        <begin position="281"/>
        <end position="299"/>
    </location>
</feature>
<dbReference type="HOGENOM" id="CLU_050201_1_0_10"/>
<organism evidence="7 8">
    <name type="scientific">Parabacteroides goldsteinii DSM 19448 = WAL 12034</name>
    <dbReference type="NCBI Taxonomy" id="927665"/>
    <lineage>
        <taxon>Bacteria</taxon>
        <taxon>Pseudomonadati</taxon>
        <taxon>Bacteroidota</taxon>
        <taxon>Bacteroidia</taxon>
        <taxon>Bacteroidales</taxon>
        <taxon>Tannerellaceae</taxon>
        <taxon>Parabacteroides</taxon>
    </lineage>
</organism>
<comment type="subcellular location">
    <subcellularLocation>
        <location evidence="1">Cell membrane</location>
        <topology evidence="1">Multi-pass membrane protein</topology>
    </subcellularLocation>
</comment>
<dbReference type="PANTHER" id="PTHR30250:SF11">
    <property type="entry name" value="O-ANTIGEN TRANSPORTER-RELATED"/>
    <property type="match status" value="1"/>
</dbReference>
<accession>A0A0F5JEX2</accession>
<dbReference type="PANTHER" id="PTHR30250">
    <property type="entry name" value="PST FAMILY PREDICTED COLANIC ACID TRANSPORTER"/>
    <property type="match status" value="1"/>
</dbReference>
<feature type="transmembrane region" description="Helical" evidence="6">
    <location>
        <begin position="76"/>
        <end position="97"/>
    </location>
</feature>
<evidence type="ECO:0000256" key="1">
    <source>
        <dbReference type="ARBA" id="ARBA00004651"/>
    </source>
</evidence>
<evidence type="ECO:0000256" key="3">
    <source>
        <dbReference type="ARBA" id="ARBA00022692"/>
    </source>
</evidence>
<dbReference type="GO" id="GO:0005886">
    <property type="term" value="C:plasma membrane"/>
    <property type="evidence" value="ECO:0007669"/>
    <property type="project" value="UniProtKB-SubCell"/>
</dbReference>
<dbReference type="AlphaFoldDB" id="A0A0F5JEX2"/>
<feature type="transmembrane region" description="Helical" evidence="6">
    <location>
        <begin position="374"/>
        <end position="396"/>
    </location>
</feature>
<dbReference type="Pfam" id="PF13440">
    <property type="entry name" value="Polysacc_synt_3"/>
    <property type="match status" value="1"/>
</dbReference>
<feature type="transmembrane region" description="Helical" evidence="6">
    <location>
        <begin position="135"/>
        <end position="153"/>
    </location>
</feature>
<dbReference type="InterPro" id="IPR050833">
    <property type="entry name" value="Poly_Biosynth_Transport"/>
</dbReference>
<keyword evidence="4 6" id="KW-1133">Transmembrane helix</keyword>
<dbReference type="EMBL" id="AQHV01000011">
    <property type="protein sequence ID" value="KKB56055.1"/>
    <property type="molecule type" value="Genomic_DNA"/>
</dbReference>
<evidence type="ECO:0000313" key="8">
    <source>
        <dbReference type="Proteomes" id="UP000033047"/>
    </source>
</evidence>
<keyword evidence="2" id="KW-1003">Cell membrane</keyword>
<gene>
    <name evidence="7" type="ORF">HMPREF1535_02028</name>
</gene>
<feature type="transmembrane region" description="Helical" evidence="6">
    <location>
        <begin position="165"/>
        <end position="184"/>
    </location>
</feature>
<dbReference type="RefSeq" id="WP_046146006.1">
    <property type="nucleotide sequence ID" value="NZ_KQ033912.1"/>
</dbReference>